<keyword evidence="9 23" id="KW-0812">Transmembrane</keyword>
<evidence type="ECO:0000256" key="7">
    <source>
        <dbReference type="ARBA" id="ARBA00022617"/>
    </source>
</evidence>
<feature type="binding site" description="axial binding residue" evidence="20">
    <location>
        <position position="127"/>
    </location>
    <ligand>
        <name>heme c</name>
        <dbReference type="ChEBI" id="CHEBI:61717"/>
        <label>1</label>
    </ligand>
    <ligandPart>
        <name>Fe</name>
        <dbReference type="ChEBI" id="CHEBI:18248"/>
    </ligandPart>
</feature>
<evidence type="ECO:0000256" key="12">
    <source>
        <dbReference type="ARBA" id="ARBA00022781"/>
    </source>
</evidence>
<evidence type="ECO:0000256" key="22">
    <source>
        <dbReference type="SAM" id="MobiDB-lite"/>
    </source>
</evidence>
<name>A0A5A9ZKJ3_9RHOB</name>
<dbReference type="InterPro" id="IPR038414">
    <property type="entry name" value="CcoP_N_sf"/>
</dbReference>
<keyword evidence="12 19" id="KW-0375">Hydrogen ion transport</keyword>
<evidence type="ECO:0000256" key="1">
    <source>
        <dbReference type="ARBA" id="ARBA00004533"/>
    </source>
</evidence>
<evidence type="ECO:0000256" key="19">
    <source>
        <dbReference type="PIRNR" id="PIRNR000006"/>
    </source>
</evidence>
<dbReference type="SUPFAM" id="SSF46626">
    <property type="entry name" value="Cytochrome c"/>
    <property type="match status" value="2"/>
</dbReference>
<evidence type="ECO:0000256" key="13">
    <source>
        <dbReference type="ARBA" id="ARBA00022982"/>
    </source>
</evidence>
<evidence type="ECO:0000259" key="24">
    <source>
        <dbReference type="PROSITE" id="PS51007"/>
    </source>
</evidence>
<evidence type="ECO:0000256" key="4">
    <source>
        <dbReference type="ARBA" id="ARBA00022448"/>
    </source>
</evidence>
<feature type="domain" description="Cytochrome c" evidence="24">
    <location>
        <begin position="110"/>
        <end position="202"/>
    </location>
</feature>
<dbReference type="InterPro" id="IPR050597">
    <property type="entry name" value="Cytochrome_c_Oxidase_Subunit"/>
</dbReference>
<keyword evidence="14 23" id="KW-1133">Transmembrane helix</keyword>
<evidence type="ECO:0000256" key="17">
    <source>
        <dbReference type="ARBA" id="ARBA00023065"/>
    </source>
</evidence>
<feature type="binding site" description="covalent" evidence="21">
    <location>
        <position position="123"/>
    </location>
    <ligand>
        <name>heme c</name>
        <dbReference type="ChEBI" id="CHEBI:61717"/>
        <label>1</label>
    </ligand>
</feature>
<dbReference type="GO" id="GO:0009055">
    <property type="term" value="F:electron transfer activity"/>
    <property type="evidence" value="ECO:0007669"/>
    <property type="project" value="InterPro"/>
</dbReference>
<evidence type="ECO:0000256" key="16">
    <source>
        <dbReference type="ARBA" id="ARBA00023004"/>
    </source>
</evidence>
<evidence type="ECO:0000256" key="11">
    <source>
        <dbReference type="ARBA" id="ARBA00022737"/>
    </source>
</evidence>
<dbReference type="PANTHER" id="PTHR33751:SF1">
    <property type="entry name" value="CBB3-TYPE CYTOCHROME C OXIDASE SUBUNIT FIXP"/>
    <property type="match status" value="1"/>
</dbReference>
<evidence type="ECO:0000256" key="21">
    <source>
        <dbReference type="PIRSR" id="PIRSR000006-2"/>
    </source>
</evidence>
<keyword evidence="18 19" id="KW-0472">Membrane</keyword>
<evidence type="ECO:0000256" key="18">
    <source>
        <dbReference type="ARBA" id="ARBA00023136"/>
    </source>
</evidence>
<comment type="subcellular location">
    <subcellularLocation>
        <location evidence="1 19">Cell inner membrane</location>
    </subcellularLocation>
</comment>
<evidence type="ECO:0000256" key="8">
    <source>
        <dbReference type="ARBA" id="ARBA00022660"/>
    </source>
</evidence>
<dbReference type="PROSITE" id="PS51007">
    <property type="entry name" value="CYTC"/>
    <property type="match status" value="2"/>
</dbReference>
<dbReference type="GO" id="GO:0020037">
    <property type="term" value="F:heme binding"/>
    <property type="evidence" value="ECO:0007669"/>
    <property type="project" value="InterPro"/>
</dbReference>
<accession>A0A5A9ZKJ3</accession>
<feature type="region of interest" description="Disordered" evidence="22">
    <location>
        <begin position="1"/>
        <end position="20"/>
    </location>
</feature>
<feature type="transmembrane region" description="Helical" evidence="23">
    <location>
        <begin position="32"/>
        <end position="54"/>
    </location>
</feature>
<evidence type="ECO:0000256" key="6">
    <source>
        <dbReference type="ARBA" id="ARBA00022519"/>
    </source>
</evidence>
<dbReference type="AlphaFoldDB" id="A0A5A9ZKJ3"/>
<keyword evidence="17 19" id="KW-0406">Ion transport</keyword>
<comment type="similarity">
    <text evidence="3 19">Belongs to the CcoP / FixP family.</text>
</comment>
<evidence type="ECO:0000256" key="23">
    <source>
        <dbReference type="SAM" id="Phobius"/>
    </source>
</evidence>
<evidence type="ECO:0000256" key="20">
    <source>
        <dbReference type="PIRSR" id="PIRSR000006-1"/>
    </source>
</evidence>
<dbReference type="PIRSF" id="PIRSF000006">
    <property type="entry name" value="Cbb3-Cox_fixP"/>
    <property type="match status" value="1"/>
</dbReference>
<comment type="function">
    <text evidence="19">C-type cytochrome. Part of the cbb3-type cytochrome c oxidase complex.</text>
</comment>
<feature type="binding site" description="axial binding residue" evidence="20">
    <location>
        <position position="267"/>
    </location>
    <ligand>
        <name>heme c</name>
        <dbReference type="ChEBI" id="CHEBI:61717"/>
        <label>1</label>
    </ligand>
    <ligandPart>
        <name>Fe</name>
        <dbReference type="ChEBI" id="CHEBI:18248"/>
    </ligandPart>
</feature>
<dbReference type="GO" id="GO:0005506">
    <property type="term" value="F:iron ion binding"/>
    <property type="evidence" value="ECO:0007669"/>
    <property type="project" value="InterPro"/>
</dbReference>
<keyword evidence="6 19" id="KW-0997">Cell inner membrane</keyword>
<evidence type="ECO:0000256" key="3">
    <source>
        <dbReference type="ARBA" id="ARBA00006113"/>
    </source>
</evidence>
<feature type="compositionally biased region" description="Basic and acidic residues" evidence="22">
    <location>
        <begin position="1"/>
        <end position="14"/>
    </location>
</feature>
<dbReference type="PRINTS" id="PR00605">
    <property type="entry name" value="CYTCHROMECIC"/>
</dbReference>
<keyword evidence="5 19" id="KW-1003">Cell membrane</keyword>
<dbReference type="Gene3D" id="1.10.760.10">
    <property type="entry name" value="Cytochrome c-like domain"/>
    <property type="match status" value="2"/>
</dbReference>
<dbReference type="NCBIfam" id="TIGR00782">
    <property type="entry name" value="ccoP"/>
    <property type="match status" value="1"/>
</dbReference>
<dbReference type="EMBL" id="VINQ01000003">
    <property type="protein sequence ID" value="KAA0917485.1"/>
    <property type="molecule type" value="Genomic_DNA"/>
</dbReference>
<evidence type="ECO:0000256" key="5">
    <source>
        <dbReference type="ARBA" id="ARBA00022475"/>
    </source>
</evidence>
<feature type="binding site" description="covalent" evidence="21">
    <location>
        <position position="126"/>
    </location>
    <ligand>
        <name>heme c</name>
        <dbReference type="ChEBI" id="CHEBI:61717"/>
        <label>1</label>
    </ligand>
</feature>
<comment type="pathway">
    <text evidence="2 19">Energy metabolism; oxidative phosphorylation.</text>
</comment>
<keyword evidence="13 19" id="KW-0249">Electron transport</keyword>
<evidence type="ECO:0000313" key="26">
    <source>
        <dbReference type="Proteomes" id="UP000325291"/>
    </source>
</evidence>
<comment type="caution">
    <text evidence="25">The sequence shown here is derived from an EMBL/GenBank/DDBJ whole genome shotgun (WGS) entry which is preliminary data.</text>
</comment>
<evidence type="ECO:0000313" key="25">
    <source>
        <dbReference type="EMBL" id="KAA0917485.1"/>
    </source>
</evidence>
<feature type="binding site" description="covalent" evidence="21">
    <location>
        <position position="222"/>
    </location>
    <ligand>
        <name>heme c</name>
        <dbReference type="ChEBI" id="CHEBI:61717"/>
        <label>2</label>
    </ligand>
</feature>
<dbReference type="Pfam" id="PF13442">
    <property type="entry name" value="Cytochrome_CBB3"/>
    <property type="match status" value="1"/>
</dbReference>
<dbReference type="InterPro" id="IPR008168">
    <property type="entry name" value="Cyt_C_IC"/>
</dbReference>
<dbReference type="Pfam" id="PF00034">
    <property type="entry name" value="Cytochrom_C"/>
    <property type="match status" value="1"/>
</dbReference>
<dbReference type="InterPro" id="IPR004678">
    <property type="entry name" value="Cyt_c_oxidase_cbb3_su3"/>
</dbReference>
<protein>
    <recommendedName>
        <fullName evidence="19">Cbb3-type cytochrome c oxidase subunit</fullName>
    </recommendedName>
</protein>
<keyword evidence="15 19" id="KW-0560">Oxidoreductase</keyword>
<feature type="binding site" description="axial binding residue" evidence="20">
    <location>
        <position position="226"/>
    </location>
    <ligand>
        <name>heme c</name>
        <dbReference type="ChEBI" id="CHEBI:61717"/>
        <label>2</label>
    </ligand>
    <ligandPart>
        <name>Fe</name>
        <dbReference type="ChEBI" id="CHEBI:18248"/>
    </ligandPart>
</feature>
<dbReference type="InterPro" id="IPR032858">
    <property type="entry name" value="CcoP_N"/>
</dbReference>
<keyword evidence="26" id="KW-1185">Reference proteome</keyword>
<keyword evidence="16 19" id="KW-0408">Iron</keyword>
<organism evidence="25 26">
    <name type="scientific">Aquicoccus porphyridii</name>
    <dbReference type="NCBI Taxonomy" id="1852029"/>
    <lineage>
        <taxon>Bacteria</taxon>
        <taxon>Pseudomonadati</taxon>
        <taxon>Pseudomonadota</taxon>
        <taxon>Alphaproteobacteria</taxon>
        <taxon>Rhodobacterales</taxon>
        <taxon>Paracoccaceae</taxon>
        <taxon>Aquicoccus</taxon>
    </lineage>
</organism>
<comment type="cofactor">
    <cofactor evidence="19 21">
        <name>heme c</name>
        <dbReference type="ChEBI" id="CHEBI:61717"/>
    </cofactor>
    <text evidence="19 21">Binds 2 heme C groups per subunit.</text>
</comment>
<dbReference type="GO" id="GO:1902600">
    <property type="term" value="P:proton transmembrane transport"/>
    <property type="evidence" value="ECO:0007669"/>
    <property type="project" value="UniProtKB-KW"/>
</dbReference>
<dbReference type="InterPro" id="IPR036909">
    <property type="entry name" value="Cyt_c-like_dom_sf"/>
</dbReference>
<dbReference type="Gene3D" id="6.10.280.130">
    <property type="match status" value="1"/>
</dbReference>
<dbReference type="PANTHER" id="PTHR33751">
    <property type="entry name" value="CBB3-TYPE CYTOCHROME C OXIDASE SUBUNIT FIXP"/>
    <property type="match status" value="1"/>
</dbReference>
<dbReference type="UniPathway" id="UPA00705"/>
<keyword evidence="10 19" id="KW-0479">Metal-binding</keyword>
<keyword evidence="8 19" id="KW-0679">Respiratory chain</keyword>
<evidence type="ECO:0000256" key="10">
    <source>
        <dbReference type="ARBA" id="ARBA00022723"/>
    </source>
</evidence>
<dbReference type="RefSeq" id="WP_111362570.1">
    <property type="nucleotide sequence ID" value="NZ_VINQ01000003.1"/>
</dbReference>
<proteinExistence type="inferred from homology"/>
<evidence type="ECO:0000256" key="9">
    <source>
        <dbReference type="ARBA" id="ARBA00022692"/>
    </source>
</evidence>
<keyword evidence="7 19" id="KW-0349">Heme</keyword>
<dbReference type="Pfam" id="PF14715">
    <property type="entry name" value="FixP_N"/>
    <property type="match status" value="1"/>
</dbReference>
<evidence type="ECO:0000256" key="15">
    <source>
        <dbReference type="ARBA" id="ARBA00023002"/>
    </source>
</evidence>
<dbReference type="GO" id="GO:0006119">
    <property type="term" value="P:oxidative phosphorylation"/>
    <property type="evidence" value="ECO:0007669"/>
    <property type="project" value="UniProtKB-UniPathway"/>
</dbReference>
<keyword evidence="11" id="KW-0677">Repeat</keyword>
<gene>
    <name evidence="25" type="primary">ccoP</name>
    <name evidence="25" type="ORF">FLO80_05400</name>
</gene>
<evidence type="ECO:0000256" key="2">
    <source>
        <dbReference type="ARBA" id="ARBA00004673"/>
    </source>
</evidence>
<comment type="subunit">
    <text evidence="19">Component of the cbb3-type cytochrome c oxidase.</text>
</comment>
<reference evidence="25 26" key="1">
    <citation type="submission" date="2019-07" db="EMBL/GenBank/DDBJ databases">
        <title>Aquicoccus porphyridii gen. nov., sp. nov., isolated from a small marine red alga, Porphyridium marinum.</title>
        <authorList>
            <person name="Liu L."/>
        </authorList>
    </citation>
    <scope>NUCLEOTIDE SEQUENCE [LARGE SCALE GENOMIC DNA]</scope>
    <source>
        <strain evidence="25 26">L1 8-17</strain>
    </source>
</reference>
<dbReference type="GO" id="GO:0005886">
    <property type="term" value="C:plasma membrane"/>
    <property type="evidence" value="ECO:0007669"/>
    <property type="project" value="UniProtKB-SubCell"/>
</dbReference>
<dbReference type="InterPro" id="IPR009056">
    <property type="entry name" value="Cyt_c-like_dom"/>
</dbReference>
<keyword evidence="4 19" id="KW-0813">Transport</keyword>
<dbReference type="GO" id="GO:0016491">
    <property type="term" value="F:oxidoreductase activity"/>
    <property type="evidence" value="ECO:0007669"/>
    <property type="project" value="UniProtKB-KW"/>
</dbReference>
<feature type="binding site" description="axial binding residue" evidence="20">
    <location>
        <position position="177"/>
    </location>
    <ligand>
        <name>heme c</name>
        <dbReference type="ChEBI" id="CHEBI:61717"/>
        <label>2</label>
    </ligand>
    <ligandPart>
        <name>Fe</name>
        <dbReference type="ChEBI" id="CHEBI:18248"/>
    </ligandPart>
</feature>
<feature type="binding site" description="covalent" evidence="21">
    <location>
        <position position="225"/>
    </location>
    <ligand>
        <name>heme c</name>
        <dbReference type="ChEBI" id="CHEBI:61717"/>
        <label>2</label>
    </ligand>
</feature>
<sequence length="293" mass="32495">MAKQPEKKKDDVETTGHSWDGIEEYNNPLPKWWVWVFYATIIWGIGYTIAYPAWPGINQATSGLLNWSTRANVAEEIETFAERNAPKNTALEEVELASFVEETDTELYAYARSSGAAVYQTWCAQCHGSGAAGGVGYPNLQDDDWLWGGTIEDIHTTIRVGVRNPDTDEDYLRVSEMPAFGADELLEEEQVEQVVNYVMSMSGEPKDASLVEAGQEVYLDNCAACHGDDGQGDTFQGAPNLADAIWLYGGDYASIRETVWNSRNGVMPQWQDRLTEAQMRAVATYVHQLGGGE</sequence>
<dbReference type="Proteomes" id="UP000325291">
    <property type="component" value="Unassembled WGS sequence"/>
</dbReference>
<feature type="domain" description="Cytochrome c" evidence="24">
    <location>
        <begin position="209"/>
        <end position="290"/>
    </location>
</feature>
<evidence type="ECO:0000256" key="14">
    <source>
        <dbReference type="ARBA" id="ARBA00022989"/>
    </source>
</evidence>